<proteinExistence type="inferred from homology"/>
<comment type="similarity">
    <text evidence="9">Belongs to the FtsQ/DivIB family. FtsQ subfamily.</text>
</comment>
<dbReference type="Gene3D" id="3.10.20.310">
    <property type="entry name" value="membrane protein fhac"/>
    <property type="match status" value="1"/>
</dbReference>
<dbReference type="GO" id="GO:0032153">
    <property type="term" value="C:cell division site"/>
    <property type="evidence" value="ECO:0007669"/>
    <property type="project" value="UniProtKB-UniRule"/>
</dbReference>
<evidence type="ECO:0000256" key="1">
    <source>
        <dbReference type="ARBA" id="ARBA00004370"/>
    </source>
</evidence>
<feature type="domain" description="POTRA" evidence="10">
    <location>
        <begin position="56"/>
        <end position="125"/>
    </location>
</feature>
<evidence type="ECO:0000256" key="4">
    <source>
        <dbReference type="ARBA" id="ARBA00022618"/>
    </source>
</evidence>
<comment type="subcellular location">
    <subcellularLocation>
        <location evidence="9">Cell inner membrane</location>
        <topology evidence="9">Single-pass type II membrane protein</topology>
    </subcellularLocation>
    <subcellularLocation>
        <location evidence="1">Membrane</location>
    </subcellularLocation>
    <text evidence="9">Localizes to the division septum.</text>
</comment>
<keyword evidence="12" id="KW-1185">Reference proteome</keyword>
<dbReference type="PANTHER" id="PTHR35851">
    <property type="entry name" value="CELL DIVISION PROTEIN FTSQ"/>
    <property type="match status" value="1"/>
</dbReference>
<keyword evidence="5 9" id="KW-0812">Transmembrane</keyword>
<feature type="transmembrane region" description="Helical" evidence="9">
    <location>
        <begin position="35"/>
        <end position="53"/>
    </location>
</feature>
<dbReference type="HAMAP" id="MF_00911">
    <property type="entry name" value="FtsQ_subfam"/>
    <property type="match status" value="1"/>
</dbReference>
<dbReference type="RefSeq" id="WP_228344917.1">
    <property type="nucleotide sequence ID" value="NZ_CP046056.1"/>
</dbReference>
<dbReference type="InterPro" id="IPR026579">
    <property type="entry name" value="FtsQ"/>
</dbReference>
<evidence type="ECO:0000256" key="2">
    <source>
        <dbReference type="ARBA" id="ARBA00022475"/>
    </source>
</evidence>
<evidence type="ECO:0000256" key="6">
    <source>
        <dbReference type="ARBA" id="ARBA00022989"/>
    </source>
</evidence>
<keyword evidence="7 9" id="KW-0472">Membrane</keyword>
<evidence type="ECO:0000256" key="7">
    <source>
        <dbReference type="ARBA" id="ARBA00023136"/>
    </source>
</evidence>
<evidence type="ECO:0000256" key="5">
    <source>
        <dbReference type="ARBA" id="ARBA00022692"/>
    </source>
</evidence>
<dbReference type="KEGG" id="vcw:GJQ55_10425"/>
<keyword evidence="2 9" id="KW-1003">Cell membrane</keyword>
<keyword evidence="3 9" id="KW-0997">Cell inner membrane</keyword>
<organism evidence="11 12">
    <name type="scientific">Venatoribacter cucullus</name>
    <dbReference type="NCBI Taxonomy" id="2661630"/>
    <lineage>
        <taxon>Bacteria</taxon>
        <taxon>Pseudomonadati</taxon>
        <taxon>Pseudomonadota</taxon>
        <taxon>Gammaproteobacteria</taxon>
        <taxon>Oceanospirillales</taxon>
        <taxon>Oceanospirillaceae</taxon>
        <taxon>Venatoribacter</taxon>
    </lineage>
</organism>
<keyword evidence="4 9" id="KW-0132">Cell division</keyword>
<accession>A0A9X7UWD4</accession>
<dbReference type="AlphaFoldDB" id="A0A9X7UWD4"/>
<name>A0A9X7UWD4_9GAMM</name>
<dbReference type="InterPro" id="IPR013685">
    <property type="entry name" value="POTRA_FtsQ_type"/>
</dbReference>
<evidence type="ECO:0000313" key="12">
    <source>
        <dbReference type="Proteomes" id="UP000596074"/>
    </source>
</evidence>
<dbReference type="Pfam" id="PF03799">
    <property type="entry name" value="FtsQ_DivIB_C"/>
    <property type="match status" value="1"/>
</dbReference>
<comment type="function">
    <text evidence="9">Essential cell division protein. May link together the upstream cell division proteins, which are predominantly cytoplasmic, with the downstream cell division proteins, which are predominantly periplasmic. May control correct divisome assembly.</text>
</comment>
<evidence type="ECO:0000256" key="9">
    <source>
        <dbReference type="HAMAP-Rule" id="MF_00911"/>
    </source>
</evidence>
<dbReference type="Gene3D" id="3.40.50.11690">
    <property type="entry name" value="Cell division protein FtsQ/DivIB"/>
    <property type="match status" value="1"/>
</dbReference>
<dbReference type="PROSITE" id="PS51779">
    <property type="entry name" value="POTRA"/>
    <property type="match status" value="1"/>
</dbReference>
<sequence length="256" mass="29027">MAKKKPDIPRGATPRPVAKPARQWRLPQLNIRWQWLLLPLLLVALVAGMRWGYQSWPVTAIDVSGRLSVWQADEIARQLVWVKGESFFSLDVEKVHRQLQALPLVLQVSVRKRWPGTLDIRLYEDVPVALWNNDQLLSASGMLSAVPAGLETAGLTRMQGSSVQAEQAVRYFRRIQQVLAGNAVRVEQLHITATGAVRTQLNNGWQVEFGRQYFEERVLRLAALLARLPQEKVQAVDLRYGKGAAIRWHQDQEMGS</sequence>
<evidence type="ECO:0000313" key="11">
    <source>
        <dbReference type="EMBL" id="QQD24857.1"/>
    </source>
</evidence>
<dbReference type="GO" id="GO:0005886">
    <property type="term" value="C:plasma membrane"/>
    <property type="evidence" value="ECO:0007669"/>
    <property type="project" value="UniProtKB-SubCell"/>
</dbReference>
<dbReference type="InterPro" id="IPR045335">
    <property type="entry name" value="FtsQ_C_sf"/>
</dbReference>
<dbReference type="GO" id="GO:0043093">
    <property type="term" value="P:FtsZ-dependent cytokinesis"/>
    <property type="evidence" value="ECO:0007669"/>
    <property type="project" value="UniProtKB-UniRule"/>
</dbReference>
<protein>
    <recommendedName>
        <fullName evidence="9">Cell division protein FtsQ</fullName>
    </recommendedName>
</protein>
<evidence type="ECO:0000259" key="10">
    <source>
        <dbReference type="PROSITE" id="PS51779"/>
    </source>
</evidence>
<evidence type="ECO:0000256" key="3">
    <source>
        <dbReference type="ARBA" id="ARBA00022519"/>
    </source>
</evidence>
<dbReference type="InterPro" id="IPR034746">
    <property type="entry name" value="POTRA"/>
</dbReference>
<dbReference type="InterPro" id="IPR005548">
    <property type="entry name" value="Cell_div_FtsQ/DivIB_C"/>
</dbReference>
<comment type="subunit">
    <text evidence="9">Part of a complex composed of FtsB, FtsL and FtsQ.</text>
</comment>
<keyword evidence="8 9" id="KW-0131">Cell cycle</keyword>
<dbReference type="EMBL" id="CP046056">
    <property type="protein sequence ID" value="QQD24857.1"/>
    <property type="molecule type" value="Genomic_DNA"/>
</dbReference>
<dbReference type="Proteomes" id="UP000596074">
    <property type="component" value="Chromosome"/>
</dbReference>
<gene>
    <name evidence="9" type="primary">ftsQ</name>
    <name evidence="11" type="ORF">GJQ55_10425</name>
</gene>
<evidence type="ECO:0000256" key="8">
    <source>
        <dbReference type="ARBA" id="ARBA00023306"/>
    </source>
</evidence>
<dbReference type="PANTHER" id="PTHR35851:SF1">
    <property type="entry name" value="CELL DIVISION PROTEIN FTSQ"/>
    <property type="match status" value="1"/>
</dbReference>
<dbReference type="Pfam" id="PF08478">
    <property type="entry name" value="POTRA_1"/>
    <property type="match status" value="1"/>
</dbReference>
<reference evidence="11 12" key="1">
    <citation type="submission" date="2019-11" db="EMBL/GenBank/DDBJ databases">
        <title>Venatorbacter sp. nov. a predator of Campylobacter and other Gram-negative bacteria.</title>
        <authorList>
            <person name="Saeedi A."/>
            <person name="Cummings N.J."/>
            <person name="Connerton I.F."/>
            <person name="Connerton P.L."/>
        </authorList>
    </citation>
    <scope>NUCLEOTIDE SEQUENCE [LARGE SCALE GENOMIC DNA]</scope>
    <source>
        <strain evidence="11">XL5</strain>
    </source>
</reference>
<keyword evidence="6 9" id="KW-1133">Transmembrane helix</keyword>
<dbReference type="GO" id="GO:0090529">
    <property type="term" value="P:cell septum assembly"/>
    <property type="evidence" value="ECO:0007669"/>
    <property type="project" value="InterPro"/>
</dbReference>